<sequence length="585" mass="63826">MKKHGSFLSITHHLVGTGWLFWLSILFAATPVSAADLYGLIIGVNDYQSFPTLDGAVNDSNDIADALRQAGAKQVILLQDKEADRDSIFSKWKSLTSQAKKDDVLVFAYAGHGSQEKEHVANSEQSGLDENFILANFADRGQTSYQRIVDDEIDALFRETPDLKILFIADSCHSGTMTRAFSAPKKFKTRSIPALNIENDALTALYGSKGRGGENVIASAKKGEIVNDRGVASNVLGIGAVADDQEVVEITDPDSKQPRAALSMAFAKVLRFDVANKARGISSERLQHLVTENVRMLTDGQQTPQFSGGGVDFSIPINARPPSAHEGDGKPSANAEVATTTAAKQPTEFTVFVTNVPHALAENQWRPILGQAKTTNNNQTANAIWDIGKEKVFSQLGDVIYDGRQQKIQETRAFSRAKTQAAAPVGGVEIAYATKVFDKLIAVERVKKRSEVVSPTIVLKPNDRLHRAGEQVTLETSNQKYPCLTLFNIASDGTINYLYPIQDGTIKDPLEVPMNQPYLLNLNVDPPYGGDHFVVIFSEKPLTGLHKELQDMNGGQKANQIEAVLDRHLQAIKHQIGIHSVFTGP</sequence>
<dbReference type="Proteomes" id="UP000019184">
    <property type="component" value="Unassembled WGS sequence"/>
</dbReference>
<keyword evidence="3" id="KW-1185">Reference proteome</keyword>
<dbReference type="Pfam" id="PF00656">
    <property type="entry name" value="Peptidase_C14"/>
    <property type="match status" value="1"/>
</dbReference>
<dbReference type="PANTHER" id="PTHR48104:SF30">
    <property type="entry name" value="METACASPASE-1"/>
    <property type="match status" value="1"/>
</dbReference>
<feature type="domain" description="Peptidase C14 caspase" evidence="1">
    <location>
        <begin position="40"/>
        <end position="307"/>
    </location>
</feature>
<dbReference type="GO" id="GO:0004197">
    <property type="term" value="F:cysteine-type endopeptidase activity"/>
    <property type="evidence" value="ECO:0007669"/>
    <property type="project" value="InterPro"/>
</dbReference>
<evidence type="ECO:0000313" key="2">
    <source>
        <dbReference type="EMBL" id="CDH44189.1"/>
    </source>
</evidence>
<protein>
    <recommendedName>
        <fullName evidence="1">Peptidase C14 caspase domain-containing protein</fullName>
    </recommendedName>
</protein>
<reference evidence="2 3" key="1">
    <citation type="journal article" date="2014" name="ISME J.">
        <title>Candidatus Competibacter-lineage genomes retrieved from metagenomes reveal functional metabolic diversity.</title>
        <authorList>
            <person name="McIlroy S.J."/>
            <person name="Albertsen M."/>
            <person name="Andresen E.K."/>
            <person name="Saunders A.M."/>
            <person name="Kristiansen R."/>
            <person name="Stokholm-Bjerregaard M."/>
            <person name="Nielsen K.L."/>
            <person name="Nielsen P.H."/>
        </authorList>
    </citation>
    <scope>NUCLEOTIDE SEQUENCE [LARGE SCALE GENOMIC DNA]</scope>
    <source>
        <strain evidence="2 3">Run_B_J11</strain>
    </source>
</reference>
<dbReference type="AlphaFoldDB" id="A0A7U7J348"/>
<dbReference type="RefSeq" id="WP_034431373.1">
    <property type="nucleotide sequence ID" value="NZ_CBTK010000064.1"/>
</dbReference>
<dbReference type="Gene3D" id="3.40.50.1460">
    <property type="match status" value="1"/>
</dbReference>
<proteinExistence type="predicted"/>
<name>A0A7U7J348_9GAMM</name>
<evidence type="ECO:0000313" key="3">
    <source>
        <dbReference type="Proteomes" id="UP000019184"/>
    </source>
</evidence>
<dbReference type="InterPro" id="IPR011600">
    <property type="entry name" value="Pept_C14_caspase"/>
</dbReference>
<dbReference type="InterPro" id="IPR050452">
    <property type="entry name" value="Metacaspase"/>
</dbReference>
<dbReference type="PANTHER" id="PTHR48104">
    <property type="entry name" value="METACASPASE-4"/>
    <property type="match status" value="1"/>
</dbReference>
<dbReference type="GO" id="GO:0006508">
    <property type="term" value="P:proteolysis"/>
    <property type="evidence" value="ECO:0007669"/>
    <property type="project" value="InterPro"/>
</dbReference>
<dbReference type="EMBL" id="CBTK010000064">
    <property type="protein sequence ID" value="CDH44189.1"/>
    <property type="molecule type" value="Genomic_DNA"/>
</dbReference>
<gene>
    <name evidence="2" type="ORF">BN874_1560010</name>
</gene>
<dbReference type="SUPFAM" id="SSF52129">
    <property type="entry name" value="Caspase-like"/>
    <property type="match status" value="1"/>
</dbReference>
<dbReference type="GO" id="GO:0005737">
    <property type="term" value="C:cytoplasm"/>
    <property type="evidence" value="ECO:0007669"/>
    <property type="project" value="TreeGrafter"/>
</dbReference>
<organism evidence="2 3">
    <name type="scientific">Candidatus Contendobacter odensis Run_B_J11</name>
    <dbReference type="NCBI Taxonomy" id="1400861"/>
    <lineage>
        <taxon>Bacteria</taxon>
        <taxon>Pseudomonadati</taxon>
        <taxon>Pseudomonadota</taxon>
        <taxon>Gammaproteobacteria</taxon>
        <taxon>Candidatus Competibacteraceae</taxon>
        <taxon>Candidatus Contendibacter</taxon>
    </lineage>
</organism>
<dbReference type="OrthoDB" id="1491023at2"/>
<comment type="caution">
    <text evidence="2">The sequence shown here is derived from an EMBL/GenBank/DDBJ whole genome shotgun (WGS) entry which is preliminary data.</text>
</comment>
<dbReference type="InterPro" id="IPR029030">
    <property type="entry name" value="Caspase-like_dom_sf"/>
</dbReference>
<accession>A0A7U7J348</accession>
<evidence type="ECO:0000259" key="1">
    <source>
        <dbReference type="Pfam" id="PF00656"/>
    </source>
</evidence>